<dbReference type="Proteomes" id="UP000005850">
    <property type="component" value="Chromosome"/>
</dbReference>
<gene>
    <name evidence="2" type="ORF">BRLA_c019730</name>
</gene>
<evidence type="ECO:0000313" key="2">
    <source>
        <dbReference type="EMBL" id="AIG26294.1"/>
    </source>
</evidence>
<keyword evidence="3" id="KW-1185">Reference proteome</keyword>
<evidence type="ECO:0000256" key="1">
    <source>
        <dbReference type="SAM" id="Coils"/>
    </source>
</evidence>
<evidence type="ECO:0000313" key="3">
    <source>
        <dbReference type="Proteomes" id="UP000005850"/>
    </source>
</evidence>
<organism evidence="2 3">
    <name type="scientific">Brevibacillus laterosporus LMG 15441</name>
    <dbReference type="NCBI Taxonomy" id="1042163"/>
    <lineage>
        <taxon>Bacteria</taxon>
        <taxon>Bacillati</taxon>
        <taxon>Bacillota</taxon>
        <taxon>Bacilli</taxon>
        <taxon>Bacillales</taxon>
        <taxon>Paenibacillaceae</taxon>
        <taxon>Brevibacillus</taxon>
    </lineage>
</organism>
<dbReference type="KEGG" id="blr:BRLA_c019730"/>
<feature type="coiled-coil region" evidence="1">
    <location>
        <begin position="53"/>
        <end position="101"/>
    </location>
</feature>
<accession>A0A075R375</accession>
<keyword evidence="1" id="KW-0175">Coiled coil</keyword>
<dbReference type="RefSeq" id="WP_003338619.1">
    <property type="nucleotide sequence ID" value="NZ_CP007806.1"/>
</dbReference>
<dbReference type="AlphaFoldDB" id="A0A075R375"/>
<proteinExistence type="predicted"/>
<dbReference type="HOGENOM" id="CLU_1773855_0_0_9"/>
<dbReference type="STRING" id="1042163.BRLA_c019730"/>
<reference evidence="2 3" key="1">
    <citation type="journal article" date="2011" name="J. Bacteriol.">
        <title>Genome sequence of Brevibacillus laterosporus LMG 15441, a pathogen of invertebrates.</title>
        <authorList>
            <person name="Djukic M."/>
            <person name="Poehlein A."/>
            <person name="Thurmer A."/>
            <person name="Daniel R."/>
        </authorList>
    </citation>
    <scope>NUCLEOTIDE SEQUENCE [LARGE SCALE GENOMIC DNA]</scope>
    <source>
        <strain evidence="2 3">LMG 15441</strain>
    </source>
</reference>
<dbReference type="EMBL" id="CP007806">
    <property type="protein sequence ID" value="AIG26294.1"/>
    <property type="molecule type" value="Genomic_DNA"/>
</dbReference>
<sequence>MDNRKQLELNTEGGPSVFSAMFDLQASGGQNDCRVIPDAVLLEGLYPKRAKEKQELLNQWKEMQQRLDQLEKERTVWQEQIKEYQKVMATMESKMAAMINRWEMLQHNSEKWKQQVEKVVLQWNKEREQIYQIVLTIKKEWESNRA</sequence>
<name>A0A075R375_BRELA</name>
<protein>
    <submittedName>
        <fullName evidence="2">Uncharacterized protein</fullName>
    </submittedName>
</protein>